<dbReference type="EMBL" id="BAABGN010000011">
    <property type="protein sequence ID" value="GAA4426875.1"/>
    <property type="molecule type" value="Genomic_DNA"/>
</dbReference>
<evidence type="ECO:0000259" key="2">
    <source>
        <dbReference type="Pfam" id="PF03781"/>
    </source>
</evidence>
<dbReference type="PANTHER" id="PTHR23150:SF19">
    <property type="entry name" value="FORMYLGLYCINE-GENERATING ENZYME"/>
    <property type="match status" value="1"/>
</dbReference>
<reference evidence="4" key="1">
    <citation type="journal article" date="2019" name="Int. J. Syst. Evol. Microbiol.">
        <title>The Global Catalogue of Microorganisms (GCM) 10K type strain sequencing project: providing services to taxonomists for standard genome sequencing and annotation.</title>
        <authorList>
            <consortium name="The Broad Institute Genomics Platform"/>
            <consortium name="The Broad Institute Genome Sequencing Center for Infectious Disease"/>
            <person name="Wu L."/>
            <person name="Ma J."/>
        </authorList>
    </citation>
    <scope>NUCLEOTIDE SEQUENCE [LARGE SCALE GENOMIC DNA]</scope>
    <source>
        <strain evidence="4">JCM 17810</strain>
    </source>
</reference>
<organism evidence="3 4">
    <name type="scientific">Georgenia halophila</name>
    <dbReference type="NCBI Taxonomy" id="620889"/>
    <lineage>
        <taxon>Bacteria</taxon>
        <taxon>Bacillati</taxon>
        <taxon>Actinomycetota</taxon>
        <taxon>Actinomycetes</taxon>
        <taxon>Micrococcales</taxon>
        <taxon>Bogoriellaceae</taxon>
        <taxon>Georgenia</taxon>
    </lineage>
</organism>
<dbReference type="PANTHER" id="PTHR23150">
    <property type="entry name" value="SULFATASE MODIFYING FACTOR 1, 2"/>
    <property type="match status" value="1"/>
</dbReference>
<comment type="caution">
    <text evidence="3">The sequence shown here is derived from an EMBL/GenBank/DDBJ whole genome shotgun (WGS) entry which is preliminary data.</text>
</comment>
<name>A0ABP8LDC0_9MICO</name>
<dbReference type="InterPro" id="IPR042095">
    <property type="entry name" value="SUMF_sf"/>
</dbReference>
<dbReference type="Proteomes" id="UP001500622">
    <property type="component" value="Unassembled WGS sequence"/>
</dbReference>
<dbReference type="SUPFAM" id="SSF56436">
    <property type="entry name" value="C-type lectin-like"/>
    <property type="match status" value="1"/>
</dbReference>
<evidence type="ECO:0000313" key="3">
    <source>
        <dbReference type="EMBL" id="GAA4426875.1"/>
    </source>
</evidence>
<sequence length="250" mass="27134">MTAPTVETVLVPAGRVTLNDRRTQRSRLVDIAPYRLGRTQITRGAYAAVLGLDPPTEFADRPVDSVSWWDVVTFCNALSTQEGLSAAYDMDEIRGHAALDAAADGYRLPMAEWEHACRAGTSGPRYGDLDEVAWYRGNSGERSHDVATKQRNLWELHDMLGNVWEWCSDLYDADVYGAYRVLRGGGWFDEHWSCRASVGGAATPASGSTTSASASHVASGLDGKVIHRSKLSSPRGGSDGSSGRHRFGPC</sequence>
<dbReference type="RefSeq" id="WP_345216700.1">
    <property type="nucleotide sequence ID" value="NZ_BAABGN010000011.1"/>
</dbReference>
<dbReference type="InterPro" id="IPR005532">
    <property type="entry name" value="SUMF_dom"/>
</dbReference>
<gene>
    <name evidence="3" type="ORF">GCM10023169_26150</name>
</gene>
<feature type="domain" description="Sulfatase-modifying factor enzyme-like" evidence="2">
    <location>
        <begin position="6"/>
        <end position="205"/>
    </location>
</feature>
<dbReference type="Pfam" id="PF03781">
    <property type="entry name" value="FGE-sulfatase"/>
    <property type="match status" value="1"/>
</dbReference>
<evidence type="ECO:0000313" key="4">
    <source>
        <dbReference type="Proteomes" id="UP001500622"/>
    </source>
</evidence>
<feature type="region of interest" description="Disordered" evidence="1">
    <location>
        <begin position="228"/>
        <end position="250"/>
    </location>
</feature>
<protein>
    <recommendedName>
        <fullName evidence="2">Sulfatase-modifying factor enzyme-like domain-containing protein</fullName>
    </recommendedName>
</protein>
<keyword evidence="4" id="KW-1185">Reference proteome</keyword>
<accession>A0ABP8LDC0</accession>
<dbReference type="InterPro" id="IPR051043">
    <property type="entry name" value="Sulfatase_Mod_Factor_Kinase"/>
</dbReference>
<evidence type="ECO:0000256" key="1">
    <source>
        <dbReference type="SAM" id="MobiDB-lite"/>
    </source>
</evidence>
<dbReference type="Gene3D" id="3.90.1580.10">
    <property type="entry name" value="paralog of FGE (formylglycine-generating enzyme)"/>
    <property type="match status" value="1"/>
</dbReference>
<dbReference type="InterPro" id="IPR016187">
    <property type="entry name" value="CTDL_fold"/>
</dbReference>
<proteinExistence type="predicted"/>